<evidence type="ECO:0000313" key="1">
    <source>
        <dbReference type="EMBL" id="ASP39242.1"/>
    </source>
</evidence>
<sequence length="373" mass="42316">MVSTIKLGAALSQQLHDHSVSRLPTEQKETPTKGAAGFNIELTLTSGQRIQVQFAQRLNGSLKHFSIASSSELSNSTEQQMRQLVRELGHSVSALFSGREFSGSEHSDLFAALRHSDVKTVDLHAWHNQGNSQQQLNLQQQRHSDGALDVDGQWQQRQDNQYSEHGFDVFRRGFDQAALLGHNDLAWLQQQIQTSSDGLAPQVSSFFESAMSALLQRAEQGQQWLQRLGSDAPSAQQFIAQTVEQLAQPYSPTASNALPDFRAEFFSRSQQQGRPPDEQLSLKLTQTSFKGQPDEHGVAFANQIRRLDMWRLLDGQHQHIQTRWQQREEVRHRYDNGVLTDTQYRLDSQWQQQRPGQMPKNYQVHLDTPIAQG</sequence>
<dbReference type="KEGG" id="bsan:CHH28_11390"/>
<protein>
    <submittedName>
        <fullName evidence="1">Uncharacterized protein</fullName>
    </submittedName>
</protein>
<gene>
    <name evidence="1" type="ORF">CHH28_11390</name>
</gene>
<reference evidence="1 2" key="1">
    <citation type="submission" date="2017-07" db="EMBL/GenBank/DDBJ databases">
        <title>Annotated genome sequence of Bacterioplanes sanyensis isolated from Red Sea.</title>
        <authorList>
            <person name="Rehman Z.U."/>
        </authorList>
    </citation>
    <scope>NUCLEOTIDE SEQUENCE [LARGE SCALE GENOMIC DNA]</scope>
    <source>
        <strain evidence="1 2">NV9</strain>
    </source>
</reference>
<evidence type="ECO:0000313" key="2">
    <source>
        <dbReference type="Proteomes" id="UP000202440"/>
    </source>
</evidence>
<name>A0A222FKQ3_9GAMM</name>
<accession>A0A222FKQ3</accession>
<dbReference type="AlphaFoldDB" id="A0A222FKQ3"/>
<keyword evidence="2" id="KW-1185">Reference proteome</keyword>
<proteinExistence type="predicted"/>
<organism evidence="1 2">
    <name type="scientific">Bacterioplanes sanyensis</name>
    <dbReference type="NCBI Taxonomy" id="1249553"/>
    <lineage>
        <taxon>Bacteria</taxon>
        <taxon>Pseudomonadati</taxon>
        <taxon>Pseudomonadota</taxon>
        <taxon>Gammaproteobacteria</taxon>
        <taxon>Oceanospirillales</taxon>
        <taxon>Oceanospirillaceae</taxon>
        <taxon>Bacterioplanes</taxon>
    </lineage>
</organism>
<dbReference type="Proteomes" id="UP000202440">
    <property type="component" value="Chromosome"/>
</dbReference>
<dbReference type="RefSeq" id="WP_094060422.1">
    <property type="nucleotide sequence ID" value="NZ_CP022530.1"/>
</dbReference>
<dbReference type="EMBL" id="CP022530">
    <property type="protein sequence ID" value="ASP39242.1"/>
    <property type="molecule type" value="Genomic_DNA"/>
</dbReference>